<organism evidence="2 3">
    <name type="scientific">Actinomyces oris</name>
    <dbReference type="NCBI Taxonomy" id="544580"/>
    <lineage>
        <taxon>Bacteria</taxon>
        <taxon>Bacillati</taxon>
        <taxon>Actinomycetota</taxon>
        <taxon>Actinomycetes</taxon>
        <taxon>Actinomycetales</taxon>
        <taxon>Actinomycetaceae</taxon>
        <taxon>Actinomyces</taxon>
    </lineage>
</organism>
<proteinExistence type="predicted"/>
<gene>
    <name evidence="2" type="ORF">QU665_11975</name>
</gene>
<keyword evidence="3" id="KW-1185">Reference proteome</keyword>
<name>A0AAW9KUJ2_9ACTO</name>
<reference evidence="2 3" key="1">
    <citation type="submission" date="2023-06" db="EMBL/GenBank/DDBJ databases">
        <title>Actinomyces orist ORNL 0101 HMT-893 genome.</title>
        <authorList>
            <person name="Johnston C.D."/>
            <person name="Chen T."/>
            <person name="Dewhirst F.E."/>
        </authorList>
    </citation>
    <scope>NUCLEOTIDE SEQUENCE [LARGE SCALE GENOMIC DNA]</scope>
    <source>
        <strain evidence="2 3">ORNL 0101</strain>
    </source>
</reference>
<dbReference type="AlphaFoldDB" id="A0AAW9KUJ2"/>
<sequence>MTTAVPDPHTPASESTTPPSRLSRRKLLTRIGCGTLVGGLTVGGGLTWALGPGGPLSHEARQLRALKNDPMGHETILGVKAVHTEESELPGWTTWKYPGVHLERWFQDPSKPAEQLRDEFIDYAKSHGWEEETRITTPTAWIAQHAHRKPDDYMELYIGFEGREPSKNGKVLVAIDYTLAVDPDSAA</sequence>
<accession>A0AAW9KUJ2</accession>
<feature type="region of interest" description="Disordered" evidence="1">
    <location>
        <begin position="1"/>
        <end position="23"/>
    </location>
</feature>
<evidence type="ECO:0000313" key="2">
    <source>
        <dbReference type="EMBL" id="MEA1305774.1"/>
    </source>
</evidence>
<dbReference type="Proteomes" id="UP001289581">
    <property type="component" value="Unassembled WGS sequence"/>
</dbReference>
<evidence type="ECO:0000313" key="3">
    <source>
        <dbReference type="Proteomes" id="UP001289581"/>
    </source>
</evidence>
<comment type="caution">
    <text evidence="2">The sequence shown here is derived from an EMBL/GenBank/DDBJ whole genome shotgun (WGS) entry which is preliminary data.</text>
</comment>
<evidence type="ECO:0000256" key="1">
    <source>
        <dbReference type="SAM" id="MobiDB-lite"/>
    </source>
</evidence>
<protein>
    <recommendedName>
        <fullName evidence="4">Tat pathway signal sequence domain protein</fullName>
    </recommendedName>
</protein>
<evidence type="ECO:0008006" key="4">
    <source>
        <dbReference type="Google" id="ProtNLM"/>
    </source>
</evidence>
<dbReference type="EMBL" id="JAXBCZ010000002">
    <property type="protein sequence ID" value="MEA1305774.1"/>
    <property type="molecule type" value="Genomic_DNA"/>
</dbReference>
<dbReference type="RefSeq" id="WP_322913234.1">
    <property type="nucleotide sequence ID" value="NZ_JAXBCZ010000002.1"/>
</dbReference>